<dbReference type="Pfam" id="PF01594">
    <property type="entry name" value="AI-2E_transport"/>
    <property type="match status" value="1"/>
</dbReference>
<feature type="transmembrane region" description="Helical" evidence="6">
    <location>
        <begin position="167"/>
        <end position="186"/>
    </location>
</feature>
<dbReference type="GO" id="GO:0016020">
    <property type="term" value="C:membrane"/>
    <property type="evidence" value="ECO:0007669"/>
    <property type="project" value="UniProtKB-SubCell"/>
</dbReference>
<dbReference type="PANTHER" id="PTHR21716">
    <property type="entry name" value="TRANSMEMBRANE PROTEIN"/>
    <property type="match status" value="1"/>
</dbReference>
<evidence type="ECO:0000256" key="2">
    <source>
        <dbReference type="ARBA" id="ARBA00009773"/>
    </source>
</evidence>
<dbReference type="InterPro" id="IPR002549">
    <property type="entry name" value="AI-2E-like"/>
</dbReference>
<feature type="transmembrane region" description="Helical" evidence="6">
    <location>
        <begin position="223"/>
        <end position="243"/>
    </location>
</feature>
<evidence type="ECO:0000256" key="4">
    <source>
        <dbReference type="ARBA" id="ARBA00022989"/>
    </source>
</evidence>
<feature type="transmembrane region" description="Helical" evidence="6">
    <location>
        <begin position="317"/>
        <end position="350"/>
    </location>
</feature>
<keyword evidence="4 6" id="KW-1133">Transmembrane helix</keyword>
<evidence type="ECO:0000256" key="1">
    <source>
        <dbReference type="ARBA" id="ARBA00004141"/>
    </source>
</evidence>
<comment type="similarity">
    <text evidence="2">Belongs to the autoinducer-2 exporter (AI-2E) (TC 2.A.86) family.</text>
</comment>
<reference evidence="7 8" key="1">
    <citation type="submission" date="2018-08" db="EMBL/GenBank/DDBJ databases">
        <title>Paraburkholderia sp. DHOM06 isolated from forest soil.</title>
        <authorList>
            <person name="Gao Z.-H."/>
            <person name="Qiu L.-H."/>
        </authorList>
    </citation>
    <scope>NUCLEOTIDE SEQUENCE [LARGE SCALE GENOMIC DNA]</scope>
    <source>
        <strain evidence="7 8">DHOM06</strain>
    </source>
</reference>
<feature type="transmembrane region" description="Helical" evidence="6">
    <location>
        <begin position="286"/>
        <end position="305"/>
    </location>
</feature>
<evidence type="ECO:0000256" key="5">
    <source>
        <dbReference type="ARBA" id="ARBA00023136"/>
    </source>
</evidence>
<dbReference type="EMBL" id="QRGA01000006">
    <property type="protein sequence ID" value="RDU98633.1"/>
    <property type="molecule type" value="Genomic_DNA"/>
</dbReference>
<comment type="subcellular location">
    <subcellularLocation>
        <location evidence="1">Membrane</location>
        <topology evidence="1">Multi-pass membrane protein</topology>
    </subcellularLocation>
</comment>
<feature type="transmembrane region" description="Helical" evidence="6">
    <location>
        <begin position="255"/>
        <end position="279"/>
    </location>
</feature>
<evidence type="ECO:0000256" key="3">
    <source>
        <dbReference type="ARBA" id="ARBA00022692"/>
    </source>
</evidence>
<keyword evidence="5 6" id="KW-0472">Membrane</keyword>
<name>A0A3D8JZP6_9BURK</name>
<evidence type="ECO:0000313" key="8">
    <source>
        <dbReference type="Proteomes" id="UP000256838"/>
    </source>
</evidence>
<organism evidence="7 8">
    <name type="scientific">Trinickia dinghuensis</name>
    <dbReference type="NCBI Taxonomy" id="2291023"/>
    <lineage>
        <taxon>Bacteria</taxon>
        <taxon>Pseudomonadati</taxon>
        <taxon>Pseudomonadota</taxon>
        <taxon>Betaproteobacteria</taxon>
        <taxon>Burkholderiales</taxon>
        <taxon>Burkholderiaceae</taxon>
        <taxon>Trinickia</taxon>
    </lineage>
</organism>
<keyword evidence="3 6" id="KW-0812">Transmembrane</keyword>
<proteinExistence type="inferred from homology"/>
<keyword evidence="8" id="KW-1185">Reference proteome</keyword>
<dbReference type="AlphaFoldDB" id="A0A3D8JZP6"/>
<dbReference type="Proteomes" id="UP000256838">
    <property type="component" value="Unassembled WGS sequence"/>
</dbReference>
<dbReference type="PANTHER" id="PTHR21716:SF61">
    <property type="entry name" value="BLR8064 PROTEIN"/>
    <property type="match status" value="1"/>
</dbReference>
<accession>A0A3D8JZP6</accession>
<evidence type="ECO:0000256" key="6">
    <source>
        <dbReference type="SAM" id="Phobius"/>
    </source>
</evidence>
<feature type="transmembrane region" description="Helical" evidence="6">
    <location>
        <begin position="43"/>
        <end position="61"/>
    </location>
</feature>
<evidence type="ECO:0000313" key="7">
    <source>
        <dbReference type="EMBL" id="RDU98633.1"/>
    </source>
</evidence>
<gene>
    <name evidence="7" type="ORF">DWV00_10120</name>
</gene>
<dbReference type="RefSeq" id="WP_115533449.1">
    <property type="nucleotide sequence ID" value="NZ_QRGA01000006.1"/>
</dbReference>
<feature type="transmembrane region" description="Helical" evidence="6">
    <location>
        <begin position="20"/>
        <end position="37"/>
    </location>
</feature>
<sequence>MPIFPLANKDAADGKRRQRAATLVLYAALVVLALWVIRSFIPAIVWALVIAILVWPLLKRLSSPNQSHLRASAIAFGMTAVIGLFIVLPIVGIFAQVLHETHHAMHWFADVEQNGIALPQFVQQLPFGKQLSAWWQTNLARPLEGSPAMQELRGSHVAAAGQHFGSLAVRGVVHFGFMLLTLFVVLRTGPQMSVHLIRSVRRVFGADGTHLAMRMAAAVRGTVTGLVVVGLGEGALIGVSYFLTGVPHAAELGLVTAIAAMVPFCAPIAFGIVALWLVAQGQVGGAIAVAVTGGFVVFMAEHFVRPGLIGSTTRLPFLLVLFGILGGAETFGLVGLFIGPALMTVLTVLWSESAR</sequence>
<dbReference type="OrthoDB" id="5298283at2"/>
<feature type="transmembrane region" description="Helical" evidence="6">
    <location>
        <begin position="73"/>
        <end position="98"/>
    </location>
</feature>
<protein>
    <submittedName>
        <fullName evidence="7">AI-2E family transporter</fullName>
    </submittedName>
</protein>
<comment type="caution">
    <text evidence="7">The sequence shown here is derived from an EMBL/GenBank/DDBJ whole genome shotgun (WGS) entry which is preliminary data.</text>
</comment>